<dbReference type="PROSITE" id="PS51257">
    <property type="entry name" value="PROKAR_LIPOPROTEIN"/>
    <property type="match status" value="1"/>
</dbReference>
<gene>
    <name evidence="1" type="ORF">HGH92_22165</name>
</gene>
<evidence type="ECO:0000313" key="1">
    <source>
        <dbReference type="EMBL" id="NLR67030.1"/>
    </source>
</evidence>
<evidence type="ECO:0008006" key="3">
    <source>
        <dbReference type="Google" id="ProtNLM"/>
    </source>
</evidence>
<dbReference type="EMBL" id="JABAIA010000002">
    <property type="protein sequence ID" value="NLR67030.1"/>
    <property type="molecule type" value="Genomic_DNA"/>
</dbReference>
<sequence length="252" mass="29148">MKKISNHIITCLCILMLGACSEQKDYGPFTVITSKQRYNNLNTGSKNTAYNYRIRYKGHNISPADVTNRSNESGYYIGVQPLDSLPGKLLVHIAQTFNFPVYLIEEQQGKPHYWFLYNNGNQIPYQLLRDRYLVHEKEFTPEEGYFQNIIFDLSADKQQPYRMPVSSVAYDVSPDQRAIAAVSGFFGKDTCLINTVSLSDNSITSERIPASLQQLLREKLNDRMTATERKSFFDRYFQWKEQNGQYYAVLKP</sequence>
<dbReference type="Proteomes" id="UP000570474">
    <property type="component" value="Unassembled WGS sequence"/>
</dbReference>
<reference evidence="1 2" key="1">
    <citation type="submission" date="2020-04" db="EMBL/GenBank/DDBJ databases">
        <authorList>
            <person name="Yin C."/>
        </authorList>
    </citation>
    <scope>NUCLEOTIDE SEQUENCE [LARGE SCALE GENOMIC DNA]</scope>
    <source>
        <strain evidence="1 2">Ae27</strain>
    </source>
</reference>
<dbReference type="RefSeq" id="WP_168872925.1">
    <property type="nucleotide sequence ID" value="NZ_JABAIA010000002.1"/>
</dbReference>
<name>A0A847RML4_9BACT</name>
<protein>
    <recommendedName>
        <fullName evidence="3">Lipoprotein</fullName>
    </recommendedName>
</protein>
<dbReference type="AlphaFoldDB" id="A0A847RML4"/>
<proteinExistence type="predicted"/>
<organism evidence="1 2">
    <name type="scientific">Chitinophaga varians</name>
    <dbReference type="NCBI Taxonomy" id="2202339"/>
    <lineage>
        <taxon>Bacteria</taxon>
        <taxon>Pseudomonadati</taxon>
        <taxon>Bacteroidota</taxon>
        <taxon>Chitinophagia</taxon>
        <taxon>Chitinophagales</taxon>
        <taxon>Chitinophagaceae</taxon>
        <taxon>Chitinophaga</taxon>
    </lineage>
</organism>
<evidence type="ECO:0000313" key="2">
    <source>
        <dbReference type="Proteomes" id="UP000570474"/>
    </source>
</evidence>
<comment type="caution">
    <text evidence="1">The sequence shown here is derived from an EMBL/GenBank/DDBJ whole genome shotgun (WGS) entry which is preliminary data.</text>
</comment>
<keyword evidence="2" id="KW-1185">Reference proteome</keyword>
<accession>A0A847RML4</accession>